<sequence length="601" mass="67452">MILEEILIKIGVDASKAAEISGVINNLKTGFSELNNVAVTYGKMMWNAFNGAIENAQILALQKNALFDISEKELLQAEQYKSVMCKVGLAVETIKTKIALGLAPAVTDLILVFSDWLIANKELIADGIDIIVKVVGNIIQVIKHFCEFLDLVITNTIGWKNAIIAFIAIWALFNKAFLLSPVGLVIGAITVLLLLIDDLMVYLKGGKSLLGSYWQPLIDGAKALWEHIKLIFQFIKALWSGDSEAIKSTSKKLISSIIQIYEGYINGIKTILSNLLKYIFVFFGMSESKASKTVDRIGKIFSYLFDLIIFPFRALYKAICYIMDMLGLDIGDVINGIYLSFIRLCESIIAPFKAAWELVSSLFDIWEDDTTTFIDKICQTFKAILTFLLFPFVQLWQNIKGLGKAILELFELIINGLINCIDWVIGKIIETCKDIFAFITSTFTQFWQYIKDGFESLVTDVSEIFTGLYESLINPVNDGIDWIKNKFSELIDWFNNIYSNLSKKFTSKFKKYFSWTGLFDDDKDKEQVKTTIIEHPNSLNTNNANAAAMNRVSSKVNNNAVTINNTMHVSTPQEGFDNLNNLAKNEIQNVADNTQTALGAN</sequence>
<keyword evidence="3" id="KW-1185">Reference proteome</keyword>
<dbReference type="AlphaFoldDB" id="A0A0A7S2B7"/>
<evidence type="ECO:0008006" key="4">
    <source>
        <dbReference type="Google" id="ProtNLM"/>
    </source>
</evidence>
<name>A0A0A7S2B7_FRIPE</name>
<dbReference type="SUPFAM" id="SSF48371">
    <property type="entry name" value="ARM repeat"/>
    <property type="match status" value="1"/>
</dbReference>
<dbReference type="OrthoDB" id="8019720at2"/>
<proteinExistence type="predicted"/>
<dbReference type="HOGENOM" id="CLU_459166_0_0_6"/>
<protein>
    <recommendedName>
        <fullName evidence="4">Phage-related protein</fullName>
    </recommendedName>
</protein>
<dbReference type="InterPro" id="IPR016024">
    <property type="entry name" value="ARM-type_fold"/>
</dbReference>
<feature type="transmembrane region" description="Helical" evidence="1">
    <location>
        <begin position="178"/>
        <end position="196"/>
    </location>
</feature>
<gene>
    <name evidence="2" type="ORF">FPB0191_01133</name>
</gene>
<keyword evidence="1" id="KW-0472">Membrane</keyword>
<keyword evidence="1" id="KW-0812">Transmembrane</keyword>
<dbReference type="KEGG" id="fpp:FPB0191_01133"/>
<organism evidence="2 3">
    <name type="scientific">Frischella perrara</name>
    <dbReference type="NCBI Taxonomy" id="1267021"/>
    <lineage>
        <taxon>Bacteria</taxon>
        <taxon>Pseudomonadati</taxon>
        <taxon>Pseudomonadota</taxon>
        <taxon>Gammaproteobacteria</taxon>
        <taxon>Orbales</taxon>
        <taxon>Orbaceae</taxon>
        <taxon>Frischella</taxon>
    </lineage>
</organism>
<dbReference type="STRING" id="1267021.FPB0191_01133"/>
<dbReference type="RefSeq" id="WP_052236808.1">
    <property type="nucleotide sequence ID" value="NZ_CP009056.1"/>
</dbReference>
<accession>A0A0A7S2B7</accession>
<feature type="transmembrane region" description="Helical" evidence="1">
    <location>
        <begin position="148"/>
        <end position="172"/>
    </location>
</feature>
<evidence type="ECO:0000256" key="1">
    <source>
        <dbReference type="SAM" id="Phobius"/>
    </source>
</evidence>
<evidence type="ECO:0000313" key="2">
    <source>
        <dbReference type="EMBL" id="AJA44957.1"/>
    </source>
</evidence>
<dbReference type="EMBL" id="CP009056">
    <property type="protein sequence ID" value="AJA44957.1"/>
    <property type="molecule type" value="Genomic_DNA"/>
</dbReference>
<evidence type="ECO:0000313" key="3">
    <source>
        <dbReference type="Proteomes" id="UP000030901"/>
    </source>
</evidence>
<dbReference type="Proteomes" id="UP000030901">
    <property type="component" value="Chromosome"/>
</dbReference>
<reference evidence="2 3" key="1">
    <citation type="journal article" date="2014" name="Appl. Environ. Microbiol.">
        <title>Gut symbionts from distinct hosts exhibit genotoxic activity via divergent colibactin biosynthetic pathways.</title>
        <authorList>
            <person name="Engel P."/>
            <person name="Vizcaino M.I."/>
            <person name="Crawford J.M."/>
        </authorList>
    </citation>
    <scope>NUCLEOTIDE SEQUENCE [LARGE SCALE GENOMIC DNA]</scope>
    <source>
        <strain evidence="2 3">PEB0191</strain>
    </source>
</reference>
<keyword evidence="1" id="KW-1133">Transmembrane helix</keyword>